<dbReference type="InParanoid" id="A0A6P8HYZ0"/>
<dbReference type="Pfam" id="PF00530">
    <property type="entry name" value="SRCR"/>
    <property type="match status" value="1"/>
</dbReference>
<name>A0A6P8HYZ0_ACTTE</name>
<accession>A0A6P8HYZ0</accession>
<protein>
    <submittedName>
        <fullName evidence="9">Galectin-3-binding protein A-like</fullName>
    </submittedName>
</protein>
<keyword evidence="1 6" id="KW-0732">Signal</keyword>
<dbReference type="OrthoDB" id="5985384at2759"/>
<dbReference type="PROSITE" id="PS50287">
    <property type="entry name" value="SRCR_2"/>
    <property type="match status" value="1"/>
</dbReference>
<evidence type="ECO:0000256" key="1">
    <source>
        <dbReference type="ARBA" id="ARBA00022729"/>
    </source>
</evidence>
<dbReference type="GeneID" id="116294427"/>
<keyword evidence="3 5" id="KW-1015">Disulfide bond</keyword>
<feature type="disulfide bond" evidence="5">
    <location>
        <begin position="90"/>
        <end position="100"/>
    </location>
</feature>
<evidence type="ECO:0000256" key="4">
    <source>
        <dbReference type="ARBA" id="ARBA00023180"/>
    </source>
</evidence>
<feature type="chain" id="PRO_5028364914" evidence="6">
    <location>
        <begin position="23"/>
        <end position="103"/>
    </location>
</feature>
<feature type="signal peptide" evidence="6">
    <location>
        <begin position="1"/>
        <end position="22"/>
    </location>
</feature>
<dbReference type="PRINTS" id="PR00258">
    <property type="entry name" value="SPERACTRCPTR"/>
</dbReference>
<evidence type="ECO:0000256" key="6">
    <source>
        <dbReference type="SAM" id="SignalP"/>
    </source>
</evidence>
<dbReference type="Proteomes" id="UP000515163">
    <property type="component" value="Unplaced"/>
</dbReference>
<dbReference type="PANTHER" id="PTHR19331">
    <property type="entry name" value="SCAVENGER RECEPTOR DOMAIN-CONTAINING"/>
    <property type="match status" value="1"/>
</dbReference>
<dbReference type="Gene3D" id="3.10.250.10">
    <property type="entry name" value="SRCR-like domain"/>
    <property type="match status" value="1"/>
</dbReference>
<evidence type="ECO:0000256" key="5">
    <source>
        <dbReference type="PROSITE-ProRule" id="PRU00196"/>
    </source>
</evidence>
<proteinExistence type="predicted"/>
<dbReference type="SMART" id="SM00202">
    <property type="entry name" value="SR"/>
    <property type="match status" value="1"/>
</dbReference>
<keyword evidence="2" id="KW-0677">Repeat</keyword>
<evidence type="ECO:0000259" key="7">
    <source>
        <dbReference type="PROSITE" id="PS50287"/>
    </source>
</evidence>
<dbReference type="PANTHER" id="PTHR19331:SF465">
    <property type="entry name" value="EGG PEPTIDE SPERACT RECEPTOR"/>
    <property type="match status" value="1"/>
</dbReference>
<dbReference type="InterPro" id="IPR001190">
    <property type="entry name" value="SRCR"/>
</dbReference>
<dbReference type="SUPFAM" id="SSF56487">
    <property type="entry name" value="SRCR-like"/>
    <property type="match status" value="1"/>
</dbReference>
<dbReference type="GO" id="GO:0016020">
    <property type="term" value="C:membrane"/>
    <property type="evidence" value="ECO:0007669"/>
    <property type="project" value="InterPro"/>
</dbReference>
<dbReference type="KEGG" id="aten:116294427"/>
<feature type="domain" description="SRCR" evidence="7">
    <location>
        <begin position="26"/>
        <end position="103"/>
    </location>
</feature>
<evidence type="ECO:0000313" key="9">
    <source>
        <dbReference type="RefSeq" id="XP_031557880.1"/>
    </source>
</evidence>
<evidence type="ECO:0000313" key="8">
    <source>
        <dbReference type="Proteomes" id="UP000515163"/>
    </source>
</evidence>
<reference evidence="9" key="1">
    <citation type="submission" date="2025-08" db="UniProtKB">
        <authorList>
            <consortium name="RefSeq"/>
        </authorList>
    </citation>
    <scope>IDENTIFICATION</scope>
    <source>
        <tissue evidence="9">Tentacle</tissue>
    </source>
</reference>
<keyword evidence="4" id="KW-0325">Glycoprotein</keyword>
<evidence type="ECO:0000256" key="3">
    <source>
        <dbReference type="ARBA" id="ARBA00023157"/>
    </source>
</evidence>
<dbReference type="AlphaFoldDB" id="A0A6P8HYZ0"/>
<sequence>MKAFFFLVGVLLVVFFAGEVQSSDAVRIQGGGLSGRLQVRHNGVWGTVCDDGWSMTNTHVVCRQLGFDGALSYHNSGGGTGQIWLDDVQCSGSESAIQQCRHQ</sequence>
<comment type="caution">
    <text evidence="5">Lacks conserved residue(s) required for the propagation of feature annotation.</text>
</comment>
<evidence type="ECO:0000256" key="2">
    <source>
        <dbReference type="ARBA" id="ARBA00022737"/>
    </source>
</evidence>
<dbReference type="RefSeq" id="XP_031557880.1">
    <property type="nucleotide sequence ID" value="XM_031702020.1"/>
</dbReference>
<dbReference type="FunFam" id="3.10.250.10:FF:000001">
    <property type="entry name" value="Lysyl oxidase 4 isoform X1"/>
    <property type="match status" value="1"/>
</dbReference>
<keyword evidence="8" id="KW-1185">Reference proteome</keyword>
<gene>
    <name evidence="9" type="primary">LOC116294427</name>
</gene>
<organism evidence="8 9">
    <name type="scientific">Actinia tenebrosa</name>
    <name type="common">Australian red waratah sea anemone</name>
    <dbReference type="NCBI Taxonomy" id="6105"/>
    <lineage>
        <taxon>Eukaryota</taxon>
        <taxon>Metazoa</taxon>
        <taxon>Cnidaria</taxon>
        <taxon>Anthozoa</taxon>
        <taxon>Hexacorallia</taxon>
        <taxon>Actiniaria</taxon>
        <taxon>Actiniidae</taxon>
        <taxon>Actinia</taxon>
    </lineage>
</organism>
<dbReference type="InterPro" id="IPR036772">
    <property type="entry name" value="SRCR-like_dom_sf"/>
</dbReference>